<organism evidence="1 2">
    <name type="scientific">Rothia mucilaginosa (strain DY-18)</name>
    <name type="common">Stomatococcus mucilaginosus</name>
    <dbReference type="NCBI Taxonomy" id="680646"/>
    <lineage>
        <taxon>Bacteria</taxon>
        <taxon>Bacillati</taxon>
        <taxon>Actinomycetota</taxon>
        <taxon>Actinomycetes</taxon>
        <taxon>Micrococcales</taxon>
        <taxon>Micrococcaceae</taxon>
        <taxon>Rothia</taxon>
    </lineage>
</organism>
<dbReference type="EMBL" id="AP011540">
    <property type="protein sequence ID" value="BAI65379.1"/>
    <property type="molecule type" value="Genomic_DNA"/>
</dbReference>
<protein>
    <submittedName>
        <fullName evidence="1">Choline dehydrogenase</fullName>
    </submittedName>
</protein>
<keyword evidence="2" id="KW-1185">Reference proteome</keyword>
<reference evidence="1 2" key="3">
    <citation type="journal article" date="2010" name="Sequencing">
        <title>Complete Genome Sequence of Rothia mucilaginosa DY-18: A Clinical Isolate with Dense Meshwork-Like Structures from a Persistent Apical Periodontitis Lesion.</title>
        <authorList>
            <person name="Yamane K."/>
            <person name="Nambu T."/>
            <person name="Yamanaka T."/>
            <person name="Mashimo C."/>
            <person name="Sugimori C."/>
            <person name="Leung K.-P."/>
            <person name="Fukushima H."/>
        </authorList>
    </citation>
    <scope>NUCLEOTIDE SEQUENCE [LARGE SCALE GENOMIC DNA]</scope>
    <source>
        <strain evidence="1 2">DY-18</strain>
    </source>
</reference>
<proteinExistence type="predicted"/>
<dbReference type="Proteomes" id="UP000001883">
    <property type="component" value="Chromosome"/>
</dbReference>
<gene>
    <name evidence="1" type="ordered locus">RMDY18_15470</name>
</gene>
<accession>D2NP11</accession>
<dbReference type="AntiFam" id="ANF00133">
    <property type="entry name" value="Shadow ORF (opposite mccA)"/>
</dbReference>
<evidence type="ECO:0000313" key="2">
    <source>
        <dbReference type="Proteomes" id="UP000001883"/>
    </source>
</evidence>
<dbReference type="HOGENOM" id="CLU_383497_0_0_11"/>
<name>D2NP11_ROTMD</name>
<reference evidence="1 2" key="2">
    <citation type="journal article" date="2010" name="J Osaka Dent Univ">
        <title>Isolation and identification of Rothia mucilaginosa from persistent apical periodontitis lesions.</title>
        <authorList>
            <person name="Yamane K."/>
            <person name="Yoshida M."/>
            <person name="Fujihira T."/>
            <person name="Baba T."/>
            <person name="Tsuji N."/>
            <person name="Hayashi H."/>
            <person name="Sugimori C."/>
            <person name="Yamanaka T."/>
            <person name="Mashimo C."/>
            <person name="Nambu T."/>
            <person name="Kawai H."/>
            <person name="Fukushima H."/>
        </authorList>
    </citation>
    <scope>NUCLEOTIDE SEQUENCE [LARGE SCALE GENOMIC DNA]</scope>
    <source>
        <strain evidence="1 2">DY-18</strain>
    </source>
</reference>
<sequence length="721" mass="73661">MMSQYASIPAARGTRYGDASQTLLDGRQDRTGGDGVARLSRQTRNLTGLVRGNGLLHLHGLQDQNEVTLGHGISVGDGHLHDGALHGAGQLVAAGLRRCAGGAGLAALRSRLGGGLGGATHLGQGHLHSLAVDLNHHGGALILIGIHATGGAIVHGNRVVELGLNPAGVHLEVLSLGRNERRVLQNHAVERDDGGHTLDAQLGQGAAGTLQGLLAIRAGHNQLGQHGVEVATDDVAGHETGIPSHAGAGGDVQLLDGAGGRHEGAARVLAVDAELEGVAAQHGVLLLNLLAAGDAELLAHQVETRNFLGDGVLHLQAGVDLEEGDGAVSADQELAGTCALVAGLAQNRAGGLVEALGLLFAQVGGGCLLDELLVAALQGTVAGGNHHDVAVRIGQALGLNVTRGIQETLDEALAATERRGCLAHGGLVHLDDALAVAGHLDAAATATEGGLHGNRQAVLVGEGNNLVGGLDRILGTRNQGSAHLLGDVARGHLVAQPGNGLGGGANPGQAGVDALLSELRVFGEEAVAGVHGVGTGTDGHLDELIHHQVGLCRGGTAQGVRLIGQLHVQGVAVGISIDGDGLQTLIAGCANHADSNFTAVSDQNLADRAGVTAGDCSKFLGGFCLVLSHLKLSFNLLLQGYIGRIGEYNAHHTVLSYRLVFNNVYFRARFETDLYDCAESNLHFGALATNRSPRPRGGATYRVARGWTGPPRCGTRPQYRE</sequence>
<dbReference type="KEGG" id="rmu:RMDY18_15470"/>
<dbReference type="eggNOG" id="ENOG5033CRW">
    <property type="taxonomic scope" value="Bacteria"/>
</dbReference>
<reference evidence="2" key="1">
    <citation type="submission" date="2009-07" db="EMBL/GenBank/DDBJ databases">
        <title>Complete genome sequence of Rothia mucilaginosa DJ.</title>
        <authorList>
            <person name="Yamane K."/>
            <person name="Nambu T."/>
            <person name="Mashimo C."/>
            <person name="Sugimori C."/>
            <person name="Yamanaka T."/>
            <person name="Leung K."/>
            <person name="Fukushima H."/>
        </authorList>
    </citation>
    <scope>NUCLEOTIDE SEQUENCE [LARGE SCALE GENOMIC DNA]</scope>
    <source>
        <strain evidence="2">DY-18</strain>
    </source>
</reference>
<evidence type="ECO:0000313" key="1">
    <source>
        <dbReference type="EMBL" id="BAI65379.1"/>
    </source>
</evidence>
<dbReference type="AlphaFoldDB" id="D2NP11"/>